<evidence type="ECO:0008006" key="4">
    <source>
        <dbReference type="Google" id="ProtNLM"/>
    </source>
</evidence>
<feature type="region of interest" description="Disordered" evidence="1">
    <location>
        <begin position="33"/>
        <end position="104"/>
    </location>
</feature>
<reference evidence="2 3" key="1">
    <citation type="submission" date="2019-03" db="EMBL/GenBank/DDBJ databases">
        <title>Genomic features of bacteria from cold environments.</title>
        <authorList>
            <person name="Shen L."/>
        </authorList>
    </citation>
    <scope>NUCLEOTIDE SEQUENCE [LARGE SCALE GENOMIC DNA]</scope>
    <source>
        <strain evidence="3">T3246-1</strain>
    </source>
</reference>
<feature type="compositionally biased region" description="Acidic residues" evidence="1">
    <location>
        <begin position="48"/>
        <end position="59"/>
    </location>
</feature>
<organism evidence="2 3">
    <name type="scientific">Occultella glacieicola</name>
    <dbReference type="NCBI Taxonomy" id="2518684"/>
    <lineage>
        <taxon>Bacteria</taxon>
        <taxon>Bacillati</taxon>
        <taxon>Actinomycetota</taxon>
        <taxon>Actinomycetes</taxon>
        <taxon>Micrococcales</taxon>
        <taxon>Ruaniaceae</taxon>
        <taxon>Occultella</taxon>
    </lineage>
</organism>
<proteinExistence type="predicted"/>
<feature type="region of interest" description="Disordered" evidence="1">
    <location>
        <begin position="216"/>
        <end position="238"/>
    </location>
</feature>
<feature type="compositionally biased region" description="Gly residues" evidence="1">
    <location>
        <begin position="75"/>
        <end position="88"/>
    </location>
</feature>
<keyword evidence="3" id="KW-1185">Reference proteome</keyword>
<evidence type="ECO:0000313" key="3">
    <source>
        <dbReference type="Proteomes" id="UP000504882"/>
    </source>
</evidence>
<sequence>MRVPVKLSIFAAGLVVLFGGAFAIGSVSGFPVAEDQPSAHEPGGGDRGDEDVEHEEDGQQEAGHGEDGQQEAGHDGSGQEAGHGGSEPGAGHDAPAETPGGVLMAEGGYRLDSLSVPDTTGEVGSLTFRVLDAHGDPVTEYTAQHERDLHLIVVSQDTNEFRHVHPTLGADGTWSIDWTWNAAGSYRVYADFLPAAAEAGLTLAQDVTVPGAVTVEPLPEPSHTDTVDAPTARSSTGAPYTVTLTGHLTTDGGPLTFEIAQDGRPVTDLDPYLGAYGHLVALRVGDLAYLHTHPEGEMDENEPGPAVEFVSTAPSPGTYRLFLDFSHDGVVHTADFTVEVTE</sequence>
<dbReference type="RefSeq" id="WP_133108495.1">
    <property type="nucleotide sequence ID" value="NZ_SMNA01000007.1"/>
</dbReference>
<evidence type="ECO:0000313" key="2">
    <source>
        <dbReference type="EMBL" id="TDE91462.1"/>
    </source>
</evidence>
<dbReference type="Proteomes" id="UP000504882">
    <property type="component" value="Unassembled WGS sequence"/>
</dbReference>
<accession>A0ABY2E0V6</accession>
<dbReference type="EMBL" id="SMNA01000007">
    <property type="protein sequence ID" value="TDE91462.1"/>
    <property type="molecule type" value="Genomic_DNA"/>
</dbReference>
<comment type="caution">
    <text evidence="2">The sequence shown here is derived from an EMBL/GenBank/DDBJ whole genome shotgun (WGS) entry which is preliminary data.</text>
</comment>
<evidence type="ECO:0000256" key="1">
    <source>
        <dbReference type="SAM" id="MobiDB-lite"/>
    </source>
</evidence>
<name>A0ABY2E0V6_9MICO</name>
<gene>
    <name evidence="2" type="ORF">EXU48_14965</name>
</gene>
<protein>
    <recommendedName>
        <fullName evidence="4">Heavy metal-binding domain-containing protein</fullName>
    </recommendedName>
</protein>